<evidence type="ECO:0000256" key="4">
    <source>
        <dbReference type="ARBA" id="ARBA00016244"/>
    </source>
</evidence>
<feature type="domain" description="Flagellar basal-body/hook protein C-terminal" evidence="8">
    <location>
        <begin position="448"/>
        <end position="486"/>
    </location>
</feature>
<dbReference type="Proteomes" id="UP000617355">
    <property type="component" value="Unassembled WGS sequence"/>
</dbReference>
<keyword evidence="11" id="KW-1185">Reference proteome</keyword>
<gene>
    <name evidence="10" type="ORF">GCM10011358_04060</name>
</gene>
<dbReference type="Pfam" id="PF06429">
    <property type="entry name" value="Flg_bbr_C"/>
    <property type="match status" value="1"/>
</dbReference>
<keyword evidence="5" id="KW-0964">Secreted</keyword>
<sequence>MTIAGSLANALSGLTASSRAAELVSSNVANAMTEGYGRRELQLQARNMGDGRPAGVNVTGVRREVDMVIVQSRRLADASASHGATIADFRSRMEAALGTPDDPNSLSGRIAGFEASLIEAASRPDSIARLETAVRGARSIAEHLDHVSRDVQAARMDADAAIDAQVRSLNDGLTQVQNLNYKIKEAVARGQDPSALMDQRQMAIDTLSPIVPLRQVEREHGMVALFTTGGAILLDGRAAELSFDPVGVIVPEMTLGSGALSGLEINGHAVRTDGERSPIKGGSLAALFQVRDELAPQAQAQLDAVARDMVERFQDPGLDATRAAGDAGLFTDGGHAFSPADETGLASRIAVNDAVLAESGGAAWRMRDGLGAPAPGEVGNAALLHDMKAALDAPRIAASGGFSGVARSSAGLAADFVSSVSAARTTAEAQQSHAVAQQDSLSFMEMQAGVDTDHELQKLMLIEQSYAANAKVIATVDAMLDALMEL</sequence>
<evidence type="ECO:0000259" key="9">
    <source>
        <dbReference type="Pfam" id="PF22638"/>
    </source>
</evidence>
<dbReference type="Pfam" id="PF00460">
    <property type="entry name" value="Flg_bb_rod"/>
    <property type="match status" value="1"/>
</dbReference>
<dbReference type="Pfam" id="PF22638">
    <property type="entry name" value="FlgK_D1"/>
    <property type="match status" value="1"/>
</dbReference>
<keyword evidence="10" id="KW-0966">Cell projection</keyword>
<name>A0ABQ1QD85_9RHOB</name>
<dbReference type="InterPro" id="IPR010930">
    <property type="entry name" value="Flg_bb/hook_C_dom"/>
</dbReference>
<comment type="caution">
    <text evidence="10">The sequence shown here is derived from an EMBL/GenBank/DDBJ whole genome shotgun (WGS) entry which is preliminary data.</text>
</comment>
<dbReference type="PANTHER" id="PTHR30033:SF1">
    <property type="entry name" value="FLAGELLAR HOOK-ASSOCIATED PROTEIN 1"/>
    <property type="match status" value="1"/>
</dbReference>
<comment type="similarity">
    <text evidence="3">Belongs to the flagella basal body rod proteins family.</text>
</comment>
<evidence type="ECO:0000256" key="1">
    <source>
        <dbReference type="ARBA" id="ARBA00004117"/>
    </source>
</evidence>
<proteinExistence type="inferred from homology"/>
<accession>A0ABQ1QD85</accession>
<feature type="domain" description="Flagellar basal body rod protein N-terminal" evidence="7">
    <location>
        <begin position="8"/>
        <end position="36"/>
    </location>
</feature>
<comment type="subcellular location">
    <subcellularLocation>
        <location evidence="1">Bacterial flagellum basal body</location>
    </subcellularLocation>
    <subcellularLocation>
        <location evidence="2">Secreted</location>
    </subcellularLocation>
</comment>
<organism evidence="10 11">
    <name type="scientific">Sinisalibacter lacisalsi</name>
    <dbReference type="NCBI Taxonomy" id="1526570"/>
    <lineage>
        <taxon>Bacteria</taxon>
        <taxon>Pseudomonadati</taxon>
        <taxon>Pseudomonadota</taxon>
        <taxon>Alphaproteobacteria</taxon>
        <taxon>Rhodobacterales</taxon>
        <taxon>Roseobacteraceae</taxon>
        <taxon>Sinisalibacter</taxon>
    </lineage>
</organism>
<keyword evidence="10" id="KW-0969">Cilium</keyword>
<evidence type="ECO:0000259" key="8">
    <source>
        <dbReference type="Pfam" id="PF06429"/>
    </source>
</evidence>
<keyword evidence="10" id="KW-0282">Flagellum</keyword>
<dbReference type="InterPro" id="IPR002371">
    <property type="entry name" value="FlgK"/>
</dbReference>
<dbReference type="RefSeq" id="WP_188525939.1">
    <property type="nucleotide sequence ID" value="NZ_BMGI01000001.1"/>
</dbReference>
<evidence type="ECO:0000256" key="2">
    <source>
        <dbReference type="ARBA" id="ARBA00004613"/>
    </source>
</evidence>
<keyword evidence="6" id="KW-0975">Bacterial flagellum</keyword>
<evidence type="ECO:0000313" key="11">
    <source>
        <dbReference type="Proteomes" id="UP000617355"/>
    </source>
</evidence>
<dbReference type="EMBL" id="BMGI01000001">
    <property type="protein sequence ID" value="GGD22733.1"/>
    <property type="molecule type" value="Genomic_DNA"/>
</dbReference>
<evidence type="ECO:0000259" key="7">
    <source>
        <dbReference type="Pfam" id="PF00460"/>
    </source>
</evidence>
<feature type="domain" description="Flagellar hook-associated protein FlgK helical" evidence="9">
    <location>
        <begin position="91"/>
        <end position="315"/>
    </location>
</feature>
<reference evidence="11" key="1">
    <citation type="journal article" date="2019" name="Int. J. Syst. Evol. Microbiol.">
        <title>The Global Catalogue of Microorganisms (GCM) 10K type strain sequencing project: providing services to taxonomists for standard genome sequencing and annotation.</title>
        <authorList>
            <consortium name="The Broad Institute Genomics Platform"/>
            <consortium name="The Broad Institute Genome Sequencing Center for Infectious Disease"/>
            <person name="Wu L."/>
            <person name="Ma J."/>
        </authorList>
    </citation>
    <scope>NUCLEOTIDE SEQUENCE [LARGE SCALE GENOMIC DNA]</scope>
    <source>
        <strain evidence="11">CGMCC 1.12922</strain>
    </source>
</reference>
<evidence type="ECO:0000256" key="6">
    <source>
        <dbReference type="ARBA" id="ARBA00023143"/>
    </source>
</evidence>
<dbReference type="InterPro" id="IPR053927">
    <property type="entry name" value="FlgK_helical"/>
</dbReference>
<dbReference type="SUPFAM" id="SSF64518">
    <property type="entry name" value="Phase 1 flagellin"/>
    <property type="match status" value="1"/>
</dbReference>
<protein>
    <recommendedName>
        <fullName evidence="4">Flagellar hook-associated protein 1</fullName>
    </recommendedName>
</protein>
<evidence type="ECO:0000256" key="3">
    <source>
        <dbReference type="ARBA" id="ARBA00009677"/>
    </source>
</evidence>
<dbReference type="PANTHER" id="PTHR30033">
    <property type="entry name" value="FLAGELLAR HOOK-ASSOCIATED PROTEIN 1"/>
    <property type="match status" value="1"/>
</dbReference>
<dbReference type="NCBIfam" id="TIGR02492">
    <property type="entry name" value="flgK_ends"/>
    <property type="match status" value="1"/>
</dbReference>
<evidence type="ECO:0000256" key="5">
    <source>
        <dbReference type="ARBA" id="ARBA00022525"/>
    </source>
</evidence>
<dbReference type="InterPro" id="IPR001444">
    <property type="entry name" value="Flag_bb_rod_N"/>
</dbReference>
<evidence type="ECO:0000313" key="10">
    <source>
        <dbReference type="EMBL" id="GGD22733.1"/>
    </source>
</evidence>